<evidence type="ECO:0000313" key="1">
    <source>
        <dbReference type="EMBL" id="MBU9710953.1"/>
    </source>
</evidence>
<dbReference type="Pfam" id="PF10702">
    <property type="entry name" value="DUF2507"/>
    <property type="match status" value="1"/>
</dbReference>
<dbReference type="InterPro" id="IPR019642">
    <property type="entry name" value="DUF2507"/>
</dbReference>
<keyword evidence="2" id="KW-1185">Reference proteome</keyword>
<organism evidence="1 2">
    <name type="scientific">Evansella tamaricis</name>
    <dbReference type="NCBI Taxonomy" id="2069301"/>
    <lineage>
        <taxon>Bacteria</taxon>
        <taxon>Bacillati</taxon>
        <taxon>Bacillota</taxon>
        <taxon>Bacilli</taxon>
        <taxon>Bacillales</taxon>
        <taxon>Bacillaceae</taxon>
        <taxon>Evansella</taxon>
    </lineage>
</organism>
<sequence length="163" mass="18820">MSKQTFEITDTGEGMLMGNMKKKFDLVGEEMNTTVPTYGFQLLRHLLLPELLGEEEEMILYWAGKALARKLTDEDITDLVHFFEESSWGTLSLVKEKGTEQHYELIAPLMDKTRPLTLECGFLAQWTERKVGFITEAAYELKRKKPLTFRIIVKWDKSDPIGI</sequence>
<name>A0ABS6JB98_9BACI</name>
<comment type="caution">
    <text evidence="1">The sequence shown here is derived from an EMBL/GenBank/DDBJ whole genome shotgun (WGS) entry which is preliminary data.</text>
</comment>
<protein>
    <submittedName>
        <fullName evidence="1">YslB family protein</fullName>
    </submittedName>
</protein>
<dbReference type="EMBL" id="JAHQCS010000056">
    <property type="protein sequence ID" value="MBU9710953.1"/>
    <property type="molecule type" value="Genomic_DNA"/>
</dbReference>
<proteinExistence type="predicted"/>
<gene>
    <name evidence="1" type="ORF">KS419_04280</name>
</gene>
<accession>A0ABS6JB98</accession>
<dbReference type="Proteomes" id="UP000784880">
    <property type="component" value="Unassembled WGS sequence"/>
</dbReference>
<dbReference type="RefSeq" id="WP_217064845.1">
    <property type="nucleotide sequence ID" value="NZ_JAHQCS010000056.1"/>
</dbReference>
<reference evidence="1 2" key="1">
    <citation type="submission" date="2021-06" db="EMBL/GenBank/DDBJ databases">
        <title>Bacillus sp. RD4P76, an endophyte from a halophyte.</title>
        <authorList>
            <person name="Sun J.-Q."/>
        </authorList>
    </citation>
    <scope>NUCLEOTIDE SEQUENCE [LARGE SCALE GENOMIC DNA]</scope>
    <source>
        <strain evidence="1 2">CGMCC 1.15917</strain>
    </source>
</reference>
<evidence type="ECO:0000313" key="2">
    <source>
        <dbReference type="Proteomes" id="UP000784880"/>
    </source>
</evidence>